<dbReference type="InterPro" id="IPR051611">
    <property type="entry name" value="ECF_transporter_component"/>
</dbReference>
<feature type="transmembrane region" description="Helical" evidence="6">
    <location>
        <begin position="43"/>
        <end position="61"/>
    </location>
</feature>
<evidence type="ECO:0000256" key="4">
    <source>
        <dbReference type="ARBA" id="ARBA00022989"/>
    </source>
</evidence>
<evidence type="ECO:0000313" key="7">
    <source>
        <dbReference type="EMBL" id="NYD75049.1"/>
    </source>
</evidence>
<dbReference type="PANTHER" id="PTHR34857:SF2">
    <property type="entry name" value="SLL0384 PROTEIN"/>
    <property type="match status" value="1"/>
</dbReference>
<feature type="transmembrane region" description="Helical" evidence="6">
    <location>
        <begin position="68"/>
        <end position="91"/>
    </location>
</feature>
<dbReference type="Pfam" id="PF02361">
    <property type="entry name" value="CbiQ"/>
    <property type="match status" value="1"/>
</dbReference>
<gene>
    <name evidence="7" type="ORF">BJ963_002568</name>
</gene>
<keyword evidence="4 6" id="KW-1133">Transmembrane helix</keyword>
<evidence type="ECO:0000256" key="6">
    <source>
        <dbReference type="SAM" id="Phobius"/>
    </source>
</evidence>
<proteinExistence type="predicted"/>
<accession>A0A852T0U1</accession>
<feature type="transmembrane region" description="Helical" evidence="6">
    <location>
        <begin position="21"/>
        <end position="37"/>
    </location>
</feature>
<organism evidence="7 8">
    <name type="scientific">Leifsonia soli</name>
    <dbReference type="NCBI Taxonomy" id="582665"/>
    <lineage>
        <taxon>Bacteria</taxon>
        <taxon>Bacillati</taxon>
        <taxon>Actinomycetota</taxon>
        <taxon>Actinomycetes</taxon>
        <taxon>Micrococcales</taxon>
        <taxon>Microbacteriaceae</taxon>
        <taxon>Leifsonia</taxon>
    </lineage>
</organism>
<comment type="subcellular location">
    <subcellularLocation>
        <location evidence="1">Membrane</location>
        <topology evidence="1">Multi-pass membrane protein</topology>
    </subcellularLocation>
</comment>
<dbReference type="AlphaFoldDB" id="A0A852T0U1"/>
<evidence type="ECO:0000313" key="8">
    <source>
        <dbReference type="Proteomes" id="UP000589620"/>
    </source>
</evidence>
<evidence type="ECO:0000256" key="1">
    <source>
        <dbReference type="ARBA" id="ARBA00004141"/>
    </source>
</evidence>
<dbReference type="EMBL" id="JACCBJ010000001">
    <property type="protein sequence ID" value="NYD75049.1"/>
    <property type="molecule type" value="Genomic_DNA"/>
</dbReference>
<evidence type="ECO:0000256" key="2">
    <source>
        <dbReference type="ARBA" id="ARBA00022475"/>
    </source>
</evidence>
<keyword evidence="5 6" id="KW-0472">Membrane</keyword>
<reference evidence="7 8" key="1">
    <citation type="submission" date="2020-07" db="EMBL/GenBank/DDBJ databases">
        <title>Sequencing the genomes of 1000 actinobacteria strains.</title>
        <authorList>
            <person name="Klenk H.-P."/>
        </authorList>
    </citation>
    <scope>NUCLEOTIDE SEQUENCE [LARGE SCALE GENOMIC DNA]</scope>
    <source>
        <strain evidence="7 8">DSM 23871</strain>
    </source>
</reference>
<dbReference type="Proteomes" id="UP000589620">
    <property type="component" value="Unassembled WGS sequence"/>
</dbReference>
<evidence type="ECO:0000256" key="5">
    <source>
        <dbReference type="ARBA" id="ARBA00023136"/>
    </source>
</evidence>
<sequence>MTAASTALRLAERPPGFLSRLNPLAPIAAVVPAWIGLLVTRDAAVPLVLLVGAVVLLLAGARLRAGAVVALLVGMPAGVLVMAIGFGVWAAPDRIADPTVLVAVGSYRFTVGALLIGLTTALRLAAVVTLALVGGLTTTGPDLARALTAQLRIPYRFAYTAVAAYRFVPRFAAELASLRRAMRVRGVAPGRGPVAAARRAGAMVVPLLASSIRHADRVALTMESRAFGAHPRRTERTPPQWRVRDTVFVVALSAATAAALILL</sequence>
<name>A0A852T0U1_9MICO</name>
<evidence type="ECO:0000256" key="3">
    <source>
        <dbReference type="ARBA" id="ARBA00022692"/>
    </source>
</evidence>
<keyword evidence="3 6" id="KW-0812">Transmembrane</keyword>
<dbReference type="RefSeq" id="WP_179457092.1">
    <property type="nucleotide sequence ID" value="NZ_BAAAPX010000001.1"/>
</dbReference>
<keyword evidence="2" id="KW-1003">Cell membrane</keyword>
<dbReference type="GO" id="GO:0005886">
    <property type="term" value="C:plasma membrane"/>
    <property type="evidence" value="ECO:0007669"/>
    <property type="project" value="UniProtKB-ARBA"/>
</dbReference>
<dbReference type="PANTHER" id="PTHR34857">
    <property type="entry name" value="SLL0384 PROTEIN"/>
    <property type="match status" value="1"/>
</dbReference>
<keyword evidence="8" id="KW-1185">Reference proteome</keyword>
<feature type="transmembrane region" description="Helical" evidence="6">
    <location>
        <begin position="111"/>
        <end position="136"/>
    </location>
</feature>
<protein>
    <submittedName>
        <fullName evidence="7">Energy-coupling factor transporter transmembrane protein EcfT</fullName>
    </submittedName>
</protein>
<dbReference type="InterPro" id="IPR003339">
    <property type="entry name" value="ABC/ECF_trnsptr_transmembrane"/>
</dbReference>
<dbReference type="CDD" id="cd16914">
    <property type="entry name" value="EcfT"/>
    <property type="match status" value="1"/>
</dbReference>
<comment type="caution">
    <text evidence="7">The sequence shown here is derived from an EMBL/GenBank/DDBJ whole genome shotgun (WGS) entry which is preliminary data.</text>
</comment>